<evidence type="ECO:0000256" key="1">
    <source>
        <dbReference type="SAM" id="SignalP"/>
    </source>
</evidence>
<dbReference type="AlphaFoldDB" id="A0A9W9GD19"/>
<keyword evidence="1" id="KW-0732">Signal</keyword>
<comment type="caution">
    <text evidence="2">The sequence shown here is derived from an EMBL/GenBank/DDBJ whole genome shotgun (WGS) entry which is preliminary data.</text>
</comment>
<protein>
    <submittedName>
        <fullName evidence="2">Uncharacterized protein</fullName>
    </submittedName>
</protein>
<dbReference type="EMBL" id="JAPQKH010000001">
    <property type="protein sequence ID" value="KAJ5115838.1"/>
    <property type="molecule type" value="Genomic_DNA"/>
</dbReference>
<evidence type="ECO:0000313" key="3">
    <source>
        <dbReference type="Proteomes" id="UP001149165"/>
    </source>
</evidence>
<reference evidence="2" key="1">
    <citation type="submission" date="2022-11" db="EMBL/GenBank/DDBJ databases">
        <authorList>
            <person name="Petersen C."/>
        </authorList>
    </citation>
    <scope>NUCLEOTIDE SEQUENCE</scope>
    <source>
        <strain evidence="2">IBT 30069</strain>
    </source>
</reference>
<dbReference type="Proteomes" id="UP001149165">
    <property type="component" value="Unassembled WGS sequence"/>
</dbReference>
<accession>A0A9W9GD19</accession>
<proteinExistence type="predicted"/>
<dbReference type="OrthoDB" id="4294145at2759"/>
<name>A0A9W9GD19_9EURO</name>
<feature type="signal peptide" evidence="1">
    <location>
        <begin position="1"/>
        <end position="18"/>
    </location>
</feature>
<gene>
    <name evidence="2" type="ORF">N7456_000186</name>
</gene>
<sequence length="81" mass="8938">MNLQRLFIFLAAVSVSLAAQCPFAKFAKAGDNGIPEVDHEKLGDFITKMKQLAPEKASLLDEQLHEAFDKIAEHDGIRGEL</sequence>
<organism evidence="2 3">
    <name type="scientific">Penicillium angulare</name>
    <dbReference type="NCBI Taxonomy" id="116970"/>
    <lineage>
        <taxon>Eukaryota</taxon>
        <taxon>Fungi</taxon>
        <taxon>Dikarya</taxon>
        <taxon>Ascomycota</taxon>
        <taxon>Pezizomycotina</taxon>
        <taxon>Eurotiomycetes</taxon>
        <taxon>Eurotiomycetidae</taxon>
        <taxon>Eurotiales</taxon>
        <taxon>Aspergillaceae</taxon>
        <taxon>Penicillium</taxon>
    </lineage>
</organism>
<evidence type="ECO:0000313" key="2">
    <source>
        <dbReference type="EMBL" id="KAJ5115838.1"/>
    </source>
</evidence>
<feature type="chain" id="PRO_5040885097" evidence="1">
    <location>
        <begin position="19"/>
        <end position="81"/>
    </location>
</feature>
<reference evidence="2" key="2">
    <citation type="journal article" date="2023" name="IMA Fungus">
        <title>Comparative genomic study of the Penicillium genus elucidates a diverse pangenome and 15 lateral gene transfer events.</title>
        <authorList>
            <person name="Petersen C."/>
            <person name="Sorensen T."/>
            <person name="Nielsen M.R."/>
            <person name="Sondergaard T.E."/>
            <person name="Sorensen J.L."/>
            <person name="Fitzpatrick D.A."/>
            <person name="Frisvad J.C."/>
            <person name="Nielsen K.L."/>
        </authorList>
    </citation>
    <scope>NUCLEOTIDE SEQUENCE</scope>
    <source>
        <strain evidence="2">IBT 30069</strain>
    </source>
</reference>
<keyword evidence="3" id="KW-1185">Reference proteome</keyword>